<reference evidence="5 6" key="1">
    <citation type="submission" date="2023-04" db="EMBL/GenBank/DDBJ databases">
        <title>Genome of Basidiobolus ranarum AG-B5.</title>
        <authorList>
            <person name="Stajich J.E."/>
            <person name="Carter-House D."/>
            <person name="Gryganskyi A."/>
        </authorList>
    </citation>
    <scope>NUCLEOTIDE SEQUENCE [LARGE SCALE GENOMIC DNA]</scope>
    <source>
        <strain evidence="5 6">AG-B5</strain>
    </source>
</reference>
<dbReference type="SUPFAM" id="SSF53098">
    <property type="entry name" value="Ribonuclease H-like"/>
    <property type="match status" value="1"/>
</dbReference>
<dbReference type="EMBL" id="JASJQH010006934">
    <property type="protein sequence ID" value="KAK9723008.1"/>
    <property type="molecule type" value="Genomic_DNA"/>
</dbReference>
<dbReference type="CDD" id="cd06133">
    <property type="entry name" value="ERI-1_3'hExo_like"/>
    <property type="match status" value="1"/>
</dbReference>
<evidence type="ECO:0000256" key="2">
    <source>
        <dbReference type="ARBA" id="ARBA00022801"/>
    </source>
</evidence>
<dbReference type="PANTHER" id="PTHR23044">
    <property type="entry name" value="3'-5' EXONUCLEASE ERI1-RELATED"/>
    <property type="match status" value="1"/>
</dbReference>
<keyword evidence="3" id="KW-0269">Exonuclease</keyword>
<dbReference type="SMART" id="SM00479">
    <property type="entry name" value="EXOIII"/>
    <property type="match status" value="1"/>
</dbReference>
<comment type="caution">
    <text evidence="5">The sequence shown here is derived from an EMBL/GenBank/DDBJ whole genome shotgun (WGS) entry which is preliminary data.</text>
</comment>
<feature type="domain" description="Exonuclease" evidence="4">
    <location>
        <begin position="82"/>
        <end position="266"/>
    </location>
</feature>
<sequence>MMHFVKCIGTFPLSTMESSSTTNDAILTEDAITNQLTELAIDTEGQKKKTKKKSKKKPTTEVGEVAVTKAITPKKYFRPTDYYLCFDVEATCIAGVTFDFLNEIIEFPMILLDSNFQIVDIFHRYVRPVKQPILSEYCINLTGITQDIVDRSDPFDVVILDFERWMNHYSLFKAKKCLFITDGPYDIRDFIEKQYDHSHIIRPNYFSRPWIDLRKLFERFYKCDRRNLNGMLTQLDLVFEGREHSGIDDTKNIVRIVQRMHEDGCIFKPNCKLMTPPYKLRLQKNAEASKE</sequence>
<keyword evidence="2" id="KW-0378">Hydrolase</keyword>
<dbReference type="Pfam" id="PF00929">
    <property type="entry name" value="RNase_T"/>
    <property type="match status" value="1"/>
</dbReference>
<gene>
    <name evidence="5" type="ORF">K7432_002258</name>
</gene>
<name>A0ABR2W901_9FUNG</name>
<evidence type="ECO:0000256" key="3">
    <source>
        <dbReference type="ARBA" id="ARBA00022839"/>
    </source>
</evidence>
<accession>A0ABR2W901</accession>
<protein>
    <recommendedName>
        <fullName evidence="4">Exonuclease domain-containing protein</fullName>
    </recommendedName>
</protein>
<dbReference type="InterPro" id="IPR036397">
    <property type="entry name" value="RNaseH_sf"/>
</dbReference>
<dbReference type="Gene3D" id="3.30.420.10">
    <property type="entry name" value="Ribonuclease H-like superfamily/Ribonuclease H"/>
    <property type="match status" value="1"/>
</dbReference>
<keyword evidence="6" id="KW-1185">Reference proteome</keyword>
<evidence type="ECO:0000256" key="1">
    <source>
        <dbReference type="ARBA" id="ARBA00022722"/>
    </source>
</evidence>
<proteinExistence type="predicted"/>
<evidence type="ECO:0000313" key="6">
    <source>
        <dbReference type="Proteomes" id="UP001479436"/>
    </source>
</evidence>
<dbReference type="InterPro" id="IPR047201">
    <property type="entry name" value="ERI-1_3'hExo-like"/>
</dbReference>
<dbReference type="InterPro" id="IPR012337">
    <property type="entry name" value="RNaseH-like_sf"/>
</dbReference>
<dbReference type="InterPro" id="IPR051274">
    <property type="entry name" value="3-5_Exoribonuclease"/>
</dbReference>
<organism evidence="5 6">
    <name type="scientific">Basidiobolus ranarum</name>
    <dbReference type="NCBI Taxonomy" id="34480"/>
    <lineage>
        <taxon>Eukaryota</taxon>
        <taxon>Fungi</taxon>
        <taxon>Fungi incertae sedis</taxon>
        <taxon>Zoopagomycota</taxon>
        <taxon>Entomophthoromycotina</taxon>
        <taxon>Basidiobolomycetes</taxon>
        <taxon>Basidiobolales</taxon>
        <taxon>Basidiobolaceae</taxon>
        <taxon>Basidiobolus</taxon>
    </lineage>
</organism>
<keyword evidence="1" id="KW-0540">Nuclease</keyword>
<dbReference type="InterPro" id="IPR013520">
    <property type="entry name" value="Ribonucl_H"/>
</dbReference>
<evidence type="ECO:0000259" key="4">
    <source>
        <dbReference type="SMART" id="SM00479"/>
    </source>
</evidence>
<dbReference type="Proteomes" id="UP001479436">
    <property type="component" value="Unassembled WGS sequence"/>
</dbReference>
<dbReference type="PANTHER" id="PTHR23044:SF61">
    <property type="entry name" value="3'-5' EXORIBONUCLEASE 1-RELATED"/>
    <property type="match status" value="1"/>
</dbReference>
<evidence type="ECO:0000313" key="5">
    <source>
        <dbReference type="EMBL" id="KAK9723008.1"/>
    </source>
</evidence>